<reference evidence="2 3" key="1">
    <citation type="submission" date="2019-01" db="EMBL/GenBank/DDBJ databases">
        <title>Complete genome of a denitifying bacterium Halomons sp. BC-M4-5.</title>
        <authorList>
            <person name="Wang L."/>
            <person name="Shao Z."/>
        </authorList>
    </citation>
    <scope>NUCLEOTIDE SEQUENCE [LARGE SCALE GENOMIC DNA]</scope>
    <source>
        <strain evidence="2 3">BC-M4-5</strain>
    </source>
</reference>
<dbReference type="InterPro" id="IPR045613">
    <property type="entry name" value="DUF6448"/>
</dbReference>
<sequence length="199" mass="21532">MTYLRLPLRKTLLALAASSALTLALAAPAMAHCDALDGPVISEARIALESGDVTPVLKWVPAADEARISSTFEKAREVRQNGGSAQELADQQFFAELVESHRASEGAPFTGIKPAGKIDPVVQLADKALEEGEINAFLARIVEKFEHNARSAFEATLAAKQQADNDPERGRVFVDHYVHYVHYLEDVHNVIAGNSGHGH</sequence>
<feature type="chain" id="PRO_5026074928" description="DUF4142 domain-containing protein" evidence="1">
    <location>
        <begin position="32"/>
        <end position="199"/>
    </location>
</feature>
<keyword evidence="1" id="KW-0732">Signal</keyword>
<dbReference type="Proteomes" id="UP000464013">
    <property type="component" value="Chromosome"/>
</dbReference>
<evidence type="ECO:0008006" key="4">
    <source>
        <dbReference type="Google" id="ProtNLM"/>
    </source>
</evidence>
<dbReference type="EMBL" id="CP035042">
    <property type="protein sequence ID" value="QHC48468.1"/>
    <property type="molecule type" value="Genomic_DNA"/>
</dbReference>
<keyword evidence="3" id="KW-1185">Reference proteome</keyword>
<evidence type="ECO:0000256" key="1">
    <source>
        <dbReference type="SAM" id="SignalP"/>
    </source>
</evidence>
<name>A0A6I6SCX8_9GAMM</name>
<proteinExistence type="predicted"/>
<dbReference type="OrthoDB" id="2168082at2"/>
<dbReference type="Pfam" id="PF20046">
    <property type="entry name" value="DUF6448"/>
    <property type="match status" value="1"/>
</dbReference>
<dbReference type="RefSeq" id="WP_159548104.1">
    <property type="nucleotide sequence ID" value="NZ_CP035042.1"/>
</dbReference>
<evidence type="ECO:0000313" key="2">
    <source>
        <dbReference type="EMBL" id="QHC48468.1"/>
    </source>
</evidence>
<feature type="signal peptide" evidence="1">
    <location>
        <begin position="1"/>
        <end position="31"/>
    </location>
</feature>
<protein>
    <recommendedName>
        <fullName evidence="4">DUF4142 domain-containing protein</fullName>
    </recommendedName>
</protein>
<dbReference type="AlphaFoldDB" id="A0A6I6SCX8"/>
<gene>
    <name evidence="2" type="ORF">EKK97_01055</name>
</gene>
<evidence type="ECO:0000313" key="3">
    <source>
        <dbReference type="Proteomes" id="UP000464013"/>
    </source>
</evidence>
<accession>A0A6I6SCX8</accession>
<dbReference type="KEGG" id="htx:EKK97_01055"/>
<organism evidence="2 3">
    <name type="scientific">Billgrantia tianxiuensis</name>
    <dbReference type="NCBI Taxonomy" id="2497861"/>
    <lineage>
        <taxon>Bacteria</taxon>
        <taxon>Pseudomonadati</taxon>
        <taxon>Pseudomonadota</taxon>
        <taxon>Gammaproteobacteria</taxon>
        <taxon>Oceanospirillales</taxon>
        <taxon>Halomonadaceae</taxon>
        <taxon>Billgrantia</taxon>
    </lineage>
</organism>